<dbReference type="EMBL" id="JABFAE010000013">
    <property type="protein sequence ID" value="MBA0843695.1"/>
    <property type="molecule type" value="Genomic_DNA"/>
</dbReference>
<evidence type="ECO:0000313" key="3">
    <source>
        <dbReference type="Proteomes" id="UP000593575"/>
    </source>
</evidence>
<evidence type="ECO:0000256" key="1">
    <source>
        <dbReference type="SAM" id="MobiDB-lite"/>
    </source>
</evidence>
<proteinExistence type="predicted"/>
<accession>A0A7J9KB62</accession>
<dbReference type="AlphaFoldDB" id="A0A7J9KB62"/>
<keyword evidence="3" id="KW-1185">Reference proteome</keyword>
<dbReference type="Proteomes" id="UP000593575">
    <property type="component" value="Unassembled WGS sequence"/>
</dbReference>
<protein>
    <submittedName>
        <fullName evidence="2">Uncharacterized protein</fullName>
    </submittedName>
</protein>
<name>A0A7J9KB62_9ROSI</name>
<dbReference type="PANTHER" id="PTHR31286">
    <property type="entry name" value="GLYCINE-RICH CELL WALL STRUCTURAL PROTEIN 1.8-LIKE"/>
    <property type="match status" value="1"/>
</dbReference>
<comment type="caution">
    <text evidence="2">The sequence shown here is derived from an EMBL/GenBank/DDBJ whole genome shotgun (WGS) entry which is preliminary data.</text>
</comment>
<dbReference type="InterPro" id="IPR040256">
    <property type="entry name" value="At4g02000-like"/>
</dbReference>
<dbReference type="PANTHER" id="PTHR31286:SF99">
    <property type="entry name" value="DUF4283 DOMAIN-CONTAINING PROTEIN"/>
    <property type="match status" value="1"/>
</dbReference>
<reference evidence="2 3" key="1">
    <citation type="journal article" date="2019" name="Genome Biol. Evol.">
        <title>Insights into the evolution of the New World diploid cottons (Gossypium, subgenus Houzingenia) based on genome sequencing.</title>
        <authorList>
            <person name="Grover C.E."/>
            <person name="Arick M.A. 2nd"/>
            <person name="Thrash A."/>
            <person name="Conover J.L."/>
            <person name="Sanders W.S."/>
            <person name="Peterson D.G."/>
            <person name="Frelichowski J.E."/>
            <person name="Scheffler J.A."/>
            <person name="Scheffler B.E."/>
            <person name="Wendel J.F."/>
        </authorList>
    </citation>
    <scope>NUCLEOTIDE SEQUENCE [LARGE SCALE GENOMIC DNA]</scope>
    <source>
        <strain evidence="2">6</strain>
        <tissue evidence="2">Leaf</tissue>
    </source>
</reference>
<sequence length="297" mass="32882">MIETLPMVEFTMDVNYSRLNSGVGRSTKKVRTRSDLPPESEDPTVDRNGQKIQGFDLPKVSYKSTLIGASSEHSIARTIIVKLLGKNIGFNALLNTVSHMLPGLLERFYSSCLLKEIGQTFGSVVKLDIHTDYACRGCFARLAVCVDLRKSLVSEVRINGQLQRVEYESLPDVCFKCECYGHVRIWVQGPKFNRRTKTLKGRGRFSGAARNDGVDGGYGGSQFAALGRDEDEIHGVINGKDDVRAFGGNEGVIFGEGNGRKNIEQFGEIKNQEKAIRMVENFGFKKSNGFSKNLKLG</sequence>
<evidence type="ECO:0000313" key="2">
    <source>
        <dbReference type="EMBL" id="MBA0843695.1"/>
    </source>
</evidence>
<organism evidence="2 3">
    <name type="scientific">Gossypium armourianum</name>
    <dbReference type="NCBI Taxonomy" id="34283"/>
    <lineage>
        <taxon>Eukaryota</taxon>
        <taxon>Viridiplantae</taxon>
        <taxon>Streptophyta</taxon>
        <taxon>Embryophyta</taxon>
        <taxon>Tracheophyta</taxon>
        <taxon>Spermatophyta</taxon>
        <taxon>Magnoliopsida</taxon>
        <taxon>eudicotyledons</taxon>
        <taxon>Gunneridae</taxon>
        <taxon>Pentapetalae</taxon>
        <taxon>rosids</taxon>
        <taxon>malvids</taxon>
        <taxon>Malvales</taxon>
        <taxon>Malvaceae</taxon>
        <taxon>Malvoideae</taxon>
        <taxon>Gossypium</taxon>
    </lineage>
</organism>
<feature type="region of interest" description="Disordered" evidence="1">
    <location>
        <begin position="25"/>
        <end position="49"/>
    </location>
</feature>
<gene>
    <name evidence="2" type="ORF">Goarm_000861</name>
</gene>